<dbReference type="InterPro" id="IPR018392">
    <property type="entry name" value="LysM"/>
</dbReference>
<dbReference type="PROSITE" id="PS51782">
    <property type="entry name" value="LYSM"/>
    <property type="match status" value="2"/>
</dbReference>
<keyword evidence="1" id="KW-1133">Transmembrane helix</keyword>
<name>A0ABM7RBQ1_9BACT</name>
<proteinExistence type="predicted"/>
<dbReference type="InterPro" id="IPR036779">
    <property type="entry name" value="LysM_dom_sf"/>
</dbReference>
<accession>A0ABM7RBQ1</accession>
<keyword evidence="4" id="KW-1185">Reference proteome</keyword>
<dbReference type="Gene3D" id="3.10.350.10">
    <property type="entry name" value="LysM domain"/>
    <property type="match status" value="2"/>
</dbReference>
<feature type="transmembrane region" description="Helical" evidence="1">
    <location>
        <begin position="46"/>
        <end position="66"/>
    </location>
</feature>
<evidence type="ECO:0000256" key="1">
    <source>
        <dbReference type="SAM" id="Phobius"/>
    </source>
</evidence>
<gene>
    <name evidence="3" type="ORF">HAHE_09910</name>
</gene>
<dbReference type="SUPFAM" id="SSF54106">
    <property type="entry name" value="LysM domain"/>
    <property type="match status" value="2"/>
</dbReference>
<protein>
    <submittedName>
        <fullName evidence="3">Peptidoglycan-binding protein lysM</fullName>
    </submittedName>
</protein>
<dbReference type="EMBL" id="AP024702">
    <property type="protein sequence ID" value="BCX47083.1"/>
    <property type="molecule type" value="Genomic_DNA"/>
</dbReference>
<reference evidence="3 4" key="1">
    <citation type="submission" date="2021-06" db="EMBL/GenBank/DDBJ databases">
        <title>Complete genome of Haloferula helveola possessing various polysaccharide degrading enzymes.</title>
        <authorList>
            <person name="Takami H."/>
            <person name="Huang C."/>
            <person name="Hamasaki K."/>
        </authorList>
    </citation>
    <scope>NUCLEOTIDE SEQUENCE [LARGE SCALE GENOMIC DNA]</scope>
    <source>
        <strain evidence="3 4">CN-1</strain>
    </source>
</reference>
<organism evidence="3 4">
    <name type="scientific">Haloferula helveola</name>
    <dbReference type="NCBI Taxonomy" id="490095"/>
    <lineage>
        <taxon>Bacteria</taxon>
        <taxon>Pseudomonadati</taxon>
        <taxon>Verrucomicrobiota</taxon>
        <taxon>Verrucomicrobiia</taxon>
        <taxon>Verrucomicrobiales</taxon>
        <taxon>Verrucomicrobiaceae</taxon>
        <taxon>Haloferula</taxon>
    </lineage>
</organism>
<evidence type="ECO:0000259" key="2">
    <source>
        <dbReference type="PROSITE" id="PS51782"/>
    </source>
</evidence>
<feature type="domain" description="LysM" evidence="2">
    <location>
        <begin position="224"/>
        <end position="268"/>
    </location>
</feature>
<dbReference type="Proteomes" id="UP001374893">
    <property type="component" value="Chromosome"/>
</dbReference>
<dbReference type="CDD" id="cd00118">
    <property type="entry name" value="LysM"/>
    <property type="match status" value="2"/>
</dbReference>
<feature type="domain" description="LysM" evidence="2">
    <location>
        <begin position="110"/>
        <end position="158"/>
    </location>
</feature>
<keyword evidence="1" id="KW-0812">Transmembrane</keyword>
<evidence type="ECO:0000313" key="4">
    <source>
        <dbReference type="Proteomes" id="UP001374893"/>
    </source>
</evidence>
<keyword evidence="1" id="KW-0472">Membrane</keyword>
<dbReference type="PANTHER" id="PTHR33734:SF22">
    <property type="entry name" value="MEMBRANE-BOUND LYTIC MUREIN TRANSGLYCOSYLASE D"/>
    <property type="match status" value="1"/>
</dbReference>
<sequence length="270" mass="29241">MTVKRRPARKGGFRTLFANVAKNKKRHRAATATPAEIEGDVPNLGIARALVVILIIHVVAIAGIFVHSRWLDDDEQVANVEKKPVLAAASLATAPPQEDNDLPKIRSGDSLYTVGTGDTYENIAARFGIDESELRSANDNIPIRQGRYLRIPPKTITAVEPPEIAELRHSPEPVRVTPAVEPVRPEPALPVQPAMIETDAARQADARQAGTTTASVGGTTASGQRYKVKPGDTFWAIAQKYGTSVDKLMATNNIDNARHLRVGMDLVIPE</sequence>
<evidence type="ECO:0000313" key="3">
    <source>
        <dbReference type="EMBL" id="BCX47083.1"/>
    </source>
</evidence>
<dbReference type="PANTHER" id="PTHR33734">
    <property type="entry name" value="LYSM DOMAIN-CONTAINING GPI-ANCHORED PROTEIN 2"/>
    <property type="match status" value="1"/>
</dbReference>
<dbReference type="SMART" id="SM00257">
    <property type="entry name" value="LysM"/>
    <property type="match status" value="2"/>
</dbReference>
<dbReference type="Pfam" id="PF01476">
    <property type="entry name" value="LysM"/>
    <property type="match status" value="2"/>
</dbReference>